<protein>
    <submittedName>
        <fullName evidence="7">LysR family transcriptional regulator</fullName>
    </submittedName>
</protein>
<dbReference type="SUPFAM" id="SSF53850">
    <property type="entry name" value="Periplasmic binding protein-like II"/>
    <property type="match status" value="1"/>
</dbReference>
<dbReference type="Gene3D" id="3.40.190.10">
    <property type="entry name" value="Periplasmic binding protein-like II"/>
    <property type="match status" value="2"/>
</dbReference>
<organism evidence="7 8">
    <name type="scientific">Rathayibacter festucae</name>
    <dbReference type="NCBI Taxonomy" id="110937"/>
    <lineage>
        <taxon>Bacteria</taxon>
        <taxon>Bacillati</taxon>
        <taxon>Actinomycetota</taxon>
        <taxon>Actinomycetes</taxon>
        <taxon>Micrococcales</taxon>
        <taxon>Microbacteriaceae</taxon>
        <taxon>Rathayibacter</taxon>
    </lineage>
</organism>
<keyword evidence="4" id="KW-0804">Transcription</keyword>
<keyword evidence="2" id="KW-0805">Transcription regulation</keyword>
<gene>
    <name evidence="7" type="ORF">GSU69_04150</name>
</gene>
<feature type="region of interest" description="Disordered" evidence="5">
    <location>
        <begin position="1"/>
        <end position="45"/>
    </location>
</feature>
<reference evidence="8" key="1">
    <citation type="submission" date="2019-12" db="EMBL/GenBank/DDBJ databases">
        <title>Complete and draft genome sequences of new strains and members of some known species of the genus Rathayibacter isolated from plants.</title>
        <authorList>
            <person name="Tarlachkov S.V."/>
            <person name="Starodumova I.P."/>
            <person name="Dorofeeva L.V."/>
            <person name="Prisyazhnaya N.V."/>
            <person name="Leyn S."/>
            <person name="Zlamal J."/>
            <person name="Elan M."/>
            <person name="Osterman A.L."/>
            <person name="Nadler S."/>
            <person name="Subbotin S.A."/>
            <person name="Evtushenko L.I."/>
        </authorList>
    </citation>
    <scope>NUCLEOTIDE SEQUENCE [LARGE SCALE GENOMIC DNA]</scope>
    <source>
        <strain evidence="8">VKM Ac-2802</strain>
    </source>
</reference>
<dbReference type="Proteomes" id="UP000464597">
    <property type="component" value="Chromosome"/>
</dbReference>
<comment type="similarity">
    <text evidence="1">Belongs to the LysR transcriptional regulatory family.</text>
</comment>
<keyword evidence="8" id="KW-1185">Reference proteome</keyword>
<evidence type="ECO:0000256" key="3">
    <source>
        <dbReference type="ARBA" id="ARBA00023125"/>
    </source>
</evidence>
<evidence type="ECO:0000313" key="7">
    <source>
        <dbReference type="EMBL" id="QHC61963.1"/>
    </source>
</evidence>
<feature type="compositionally biased region" description="Acidic residues" evidence="5">
    <location>
        <begin position="18"/>
        <end position="45"/>
    </location>
</feature>
<dbReference type="PANTHER" id="PTHR30346">
    <property type="entry name" value="TRANSCRIPTIONAL DUAL REGULATOR HCAR-RELATED"/>
    <property type="match status" value="1"/>
</dbReference>
<dbReference type="Pfam" id="PF03466">
    <property type="entry name" value="LysR_substrate"/>
    <property type="match status" value="1"/>
</dbReference>
<accession>A0ABX6GWX1</accession>
<evidence type="ECO:0000256" key="2">
    <source>
        <dbReference type="ARBA" id="ARBA00023015"/>
    </source>
</evidence>
<dbReference type="CDD" id="cd08414">
    <property type="entry name" value="PBP2_LTTR_aromatics_like"/>
    <property type="match status" value="1"/>
</dbReference>
<name>A0ABX6GWX1_9MICO</name>
<feature type="region of interest" description="Disordered" evidence="5">
    <location>
        <begin position="245"/>
        <end position="304"/>
    </location>
</feature>
<feature type="compositionally biased region" description="Basic and acidic residues" evidence="5">
    <location>
        <begin position="256"/>
        <end position="278"/>
    </location>
</feature>
<evidence type="ECO:0000313" key="8">
    <source>
        <dbReference type="Proteomes" id="UP000464597"/>
    </source>
</evidence>
<dbReference type="InterPro" id="IPR005119">
    <property type="entry name" value="LysR_subst-bd"/>
</dbReference>
<dbReference type="RefSeq" id="WP_159422165.1">
    <property type="nucleotide sequence ID" value="NZ_CP047180.1"/>
</dbReference>
<evidence type="ECO:0000256" key="1">
    <source>
        <dbReference type="ARBA" id="ARBA00009437"/>
    </source>
</evidence>
<evidence type="ECO:0000256" key="4">
    <source>
        <dbReference type="ARBA" id="ARBA00023163"/>
    </source>
</evidence>
<feature type="compositionally biased region" description="Basic and acidic residues" evidence="5">
    <location>
        <begin position="1"/>
        <end position="17"/>
    </location>
</feature>
<feature type="domain" description="LysR substrate-binding" evidence="6">
    <location>
        <begin position="66"/>
        <end position="241"/>
    </location>
</feature>
<keyword evidence="3" id="KW-0238">DNA-binding</keyword>
<dbReference type="PANTHER" id="PTHR30346:SF0">
    <property type="entry name" value="HCA OPERON TRANSCRIPTIONAL ACTIVATOR HCAR"/>
    <property type="match status" value="1"/>
</dbReference>
<evidence type="ECO:0000256" key="5">
    <source>
        <dbReference type="SAM" id="MobiDB-lite"/>
    </source>
</evidence>
<feature type="compositionally biased region" description="Basic residues" evidence="5">
    <location>
        <begin position="294"/>
        <end position="304"/>
    </location>
</feature>
<sequence>MSDEPDPREQPADREDAVGLDDGADAAETDLEMPEPDDTEPVDVEPEGPALLIALVPGVTPTKWTRVWSERRPDLRLRVLPIAESEQEEVLRDGRAQIVFVRGDVRSDSVSSILLYEEQPVAILPREHAFAAAEEMDVADLADEHLLQEPETVPEWAALAAEIADDTRRALPRMAGLDDAVEQVAAGVGVLIVPQSVARVHSRKDVRVVPVTGVAPTSVRLAWATEDKTDDVEDFIGVVRGRSANTTRGTAATPKVESRAKAAKAKAREAREKAEKAGGGKKKPARPGGTARPAVRRTRKPRGR</sequence>
<proteinExistence type="inferred from homology"/>
<evidence type="ECO:0000259" key="6">
    <source>
        <dbReference type="Pfam" id="PF03466"/>
    </source>
</evidence>
<dbReference type="EMBL" id="CP047180">
    <property type="protein sequence ID" value="QHC61963.1"/>
    <property type="molecule type" value="Genomic_DNA"/>
</dbReference>